<evidence type="ECO:0000313" key="3">
    <source>
        <dbReference type="Proteomes" id="UP000243524"/>
    </source>
</evidence>
<reference evidence="2 3" key="1">
    <citation type="submission" date="2017-06" db="EMBL/GenBank/DDBJ databases">
        <title>the draft geome sequence of Illustriluteabacillus marina B3227.</title>
        <authorList>
            <person name="He R.-H."/>
            <person name="Du Z.-J."/>
        </authorList>
    </citation>
    <scope>NUCLEOTIDE SEQUENCE [LARGE SCALE GENOMIC DNA]</scope>
    <source>
        <strain evidence="2 3">B3227</strain>
    </source>
</reference>
<evidence type="ECO:0000313" key="2">
    <source>
        <dbReference type="EMBL" id="PKR77680.1"/>
    </source>
</evidence>
<feature type="transmembrane region" description="Helical" evidence="1">
    <location>
        <begin position="137"/>
        <end position="155"/>
    </location>
</feature>
<dbReference type="Proteomes" id="UP000243524">
    <property type="component" value="Unassembled WGS sequence"/>
</dbReference>
<sequence>MMRGGRRVEHNNHIKNILKESTLFRLYFILMSILAVAYVSIETYKSEINKPLIEKSGLTKSEFLEAHSLTILANNVEIALVVLALLGVWVIYLKKYRPYMGSFLISHIIFLAAIFLMGTVVAKIFDAPVGNLTEIVFSTAGPVLLLLIIYIALSVKKGLSVLTSS</sequence>
<dbReference type="EMBL" id="PJNH01000002">
    <property type="protein sequence ID" value="PKR77680.1"/>
    <property type="molecule type" value="Genomic_DNA"/>
</dbReference>
<comment type="caution">
    <text evidence="2">The sequence shown here is derived from an EMBL/GenBank/DDBJ whole genome shotgun (WGS) entry which is preliminary data.</text>
</comment>
<accession>A0A2I0QUA3</accession>
<protein>
    <submittedName>
        <fullName evidence="2">Uncharacterized protein</fullName>
    </submittedName>
</protein>
<evidence type="ECO:0000256" key="1">
    <source>
        <dbReference type="SAM" id="Phobius"/>
    </source>
</evidence>
<keyword evidence="3" id="KW-1185">Reference proteome</keyword>
<feature type="transmembrane region" description="Helical" evidence="1">
    <location>
        <begin position="21"/>
        <end position="41"/>
    </location>
</feature>
<gene>
    <name evidence="2" type="ORF">CEY16_07035</name>
</gene>
<feature type="transmembrane region" description="Helical" evidence="1">
    <location>
        <begin position="104"/>
        <end position="125"/>
    </location>
</feature>
<dbReference type="AlphaFoldDB" id="A0A2I0QUA3"/>
<organism evidence="2 3">
    <name type="scientific">Halalkalibacillus sediminis</name>
    <dbReference type="NCBI Taxonomy" id="2018042"/>
    <lineage>
        <taxon>Bacteria</taxon>
        <taxon>Bacillati</taxon>
        <taxon>Bacillota</taxon>
        <taxon>Bacilli</taxon>
        <taxon>Bacillales</taxon>
        <taxon>Bacillaceae</taxon>
        <taxon>Halalkalibacillus</taxon>
    </lineage>
</organism>
<keyword evidence="1" id="KW-0812">Transmembrane</keyword>
<keyword evidence="1" id="KW-0472">Membrane</keyword>
<keyword evidence="1" id="KW-1133">Transmembrane helix</keyword>
<feature type="transmembrane region" description="Helical" evidence="1">
    <location>
        <begin position="71"/>
        <end position="92"/>
    </location>
</feature>
<name>A0A2I0QUA3_9BACI</name>
<proteinExistence type="predicted"/>